<dbReference type="RefSeq" id="WP_160094746.1">
    <property type="nucleotide sequence ID" value="NZ_CP047224.1"/>
</dbReference>
<dbReference type="EC" id="7.1.1.-" evidence="2"/>
<feature type="transmembrane region" description="Helical" evidence="2">
    <location>
        <begin position="131"/>
        <end position="154"/>
    </location>
</feature>
<keyword evidence="2" id="KW-0874">Quinone</keyword>
<comment type="function">
    <text evidence="2">NDH-1 shuttles electrons from NADH, via FMN and iron-sulfur (Fe-S) centers, to quinones in the respiratory chain. Couples the redox reaction to proton translocation (for every two electrons transferred, four hydrogen ions are translocated across the cytoplasmic membrane), and thus conserves the redox energy in a proton gradient.</text>
</comment>
<sequence>MNILCFLLVLVAIFSSFRAVSCRNVVHAVLYLVLAFFTSSVLLLVSGLEVLSLMLLVVYVGAIAILFLFVVMMLNSDDFKKGLEMSVPRYLGLFVIALLPFFFLLASHDEIQQERTYISIKDIGAVLYTDYVYLFHLSGVVLLFAMVAAISIALPGKSGTKFQVVKEQISRSSVVRLLNVPSGKGVDYD</sequence>
<feature type="transmembrane region" description="Helical" evidence="2">
    <location>
        <begin position="28"/>
        <end position="46"/>
    </location>
</feature>
<keyword evidence="2" id="KW-0812">Transmembrane</keyword>
<dbReference type="GO" id="GO:0048038">
    <property type="term" value="F:quinone binding"/>
    <property type="evidence" value="ECO:0007669"/>
    <property type="project" value="UniProtKB-UniRule"/>
</dbReference>
<dbReference type="KEGG" id="nef:GP480_00050"/>
<dbReference type="GO" id="GO:0005886">
    <property type="term" value="C:plasma membrane"/>
    <property type="evidence" value="ECO:0007669"/>
    <property type="project" value="UniProtKB-SubCell"/>
</dbReference>
<keyword evidence="2" id="KW-0520">NAD</keyword>
<dbReference type="EMBL" id="CP047224">
    <property type="protein sequence ID" value="QHD64877.1"/>
    <property type="molecule type" value="Genomic_DNA"/>
</dbReference>
<comment type="caution">
    <text evidence="2">Lacks conserved residue(s) required for the propagation of feature annotation.</text>
</comment>
<protein>
    <recommendedName>
        <fullName evidence="2">NADH-quinone oxidoreductase subunit J</fullName>
        <ecNumber evidence="2">7.1.1.-</ecNumber>
    </recommendedName>
</protein>
<name>A0A6P1G8S3_9RICK</name>
<dbReference type="PANTHER" id="PTHR33269">
    <property type="entry name" value="NADH-UBIQUINONE OXIDOREDUCTASE CHAIN 6"/>
    <property type="match status" value="1"/>
</dbReference>
<feature type="transmembrane region" description="Helical" evidence="2">
    <location>
        <begin position="87"/>
        <end position="106"/>
    </location>
</feature>
<evidence type="ECO:0000256" key="1">
    <source>
        <dbReference type="ARBA" id="ARBA00005698"/>
    </source>
</evidence>
<keyword evidence="4" id="KW-1185">Reference proteome</keyword>
<reference evidence="3 4" key="2">
    <citation type="journal article" date="2020" name="MBio">
        <title>Isolation and Molecular Analysis of a Novel Neorickettsia Species That Causes Potomac Horse Fever.</title>
        <authorList>
            <person name="Teymournejad O."/>
            <person name="Lin M."/>
            <person name="Bekebrede H."/>
            <person name="Kamr A."/>
            <person name="Toribio R.E."/>
            <person name="Arroyo L.G."/>
            <person name="Baird J.D."/>
            <person name="Rikihisa Y."/>
        </authorList>
    </citation>
    <scope>NUCLEOTIDE SEQUENCE [LARGE SCALE GENOMIC DNA]</scope>
    <source>
        <strain evidence="3 4">Fin17</strain>
    </source>
</reference>
<dbReference type="AlphaFoldDB" id="A0A6P1G8S3"/>
<dbReference type="InterPro" id="IPR042106">
    <property type="entry name" value="Nuo/plastoQ_OxRdtase_6_NuoJ"/>
</dbReference>
<evidence type="ECO:0000313" key="4">
    <source>
        <dbReference type="Proteomes" id="UP000464912"/>
    </source>
</evidence>
<comment type="catalytic activity">
    <reaction evidence="2">
        <text>a quinone + NADH + 5 H(+)(in) = a quinol + NAD(+) + 4 H(+)(out)</text>
        <dbReference type="Rhea" id="RHEA:57888"/>
        <dbReference type="ChEBI" id="CHEBI:15378"/>
        <dbReference type="ChEBI" id="CHEBI:24646"/>
        <dbReference type="ChEBI" id="CHEBI:57540"/>
        <dbReference type="ChEBI" id="CHEBI:57945"/>
        <dbReference type="ChEBI" id="CHEBI:132124"/>
    </reaction>
</comment>
<dbReference type="Proteomes" id="UP000464912">
    <property type="component" value="Chromosome"/>
</dbReference>
<keyword evidence="2" id="KW-0472">Membrane</keyword>
<comment type="subcellular location">
    <subcellularLocation>
        <location evidence="2">Cell membrane</location>
        <topology evidence="2">Multi-pass membrane protein</topology>
    </subcellularLocation>
</comment>
<gene>
    <name evidence="3" type="ORF">GP480_00050</name>
</gene>
<dbReference type="PANTHER" id="PTHR33269:SF17">
    <property type="entry name" value="NADH-UBIQUINONE OXIDOREDUCTASE CHAIN 6"/>
    <property type="match status" value="1"/>
</dbReference>
<dbReference type="InterPro" id="IPR001457">
    <property type="entry name" value="NADH_UbQ/plastoQ_OxRdtase_su6"/>
</dbReference>
<reference evidence="3 4" key="1">
    <citation type="journal article" date="2020" name="MBio">
        <title>Erratum for Teymournejad et al., 'Isolation and Molecular Analysis of a Novel Neorickettsia Species That Causes Potomac Horse Fever'.</title>
        <authorList>
            <person name="Teymournejad O."/>
            <person name="Lin M."/>
            <person name="Bekebrede H."/>
            <person name="Kamr A."/>
            <person name="Toribio R.E."/>
            <person name="Arroyo L.G."/>
            <person name="Baird J.D."/>
            <person name="Rikihisa Y."/>
        </authorList>
    </citation>
    <scope>NUCLEOTIDE SEQUENCE [LARGE SCALE GENOMIC DNA]</scope>
    <source>
        <strain evidence="3 4">Fin17</strain>
    </source>
</reference>
<evidence type="ECO:0000256" key="2">
    <source>
        <dbReference type="RuleBase" id="RU004429"/>
    </source>
</evidence>
<proteinExistence type="inferred from homology"/>
<evidence type="ECO:0000313" key="3">
    <source>
        <dbReference type="EMBL" id="QHD64877.1"/>
    </source>
</evidence>
<dbReference type="Pfam" id="PF00499">
    <property type="entry name" value="Oxidored_q3"/>
    <property type="match status" value="1"/>
</dbReference>
<comment type="similarity">
    <text evidence="1 2">Belongs to the complex I subunit 6 family.</text>
</comment>
<accession>A0A6P1G8S3</accession>
<keyword evidence="2" id="KW-1133">Transmembrane helix</keyword>
<organism evidence="3 4">
    <name type="scientific">Neorickettsia findlayensis</name>
    <dbReference type="NCBI Taxonomy" id="2686014"/>
    <lineage>
        <taxon>Bacteria</taxon>
        <taxon>Pseudomonadati</taxon>
        <taxon>Pseudomonadota</taxon>
        <taxon>Alphaproteobacteria</taxon>
        <taxon>Rickettsiales</taxon>
        <taxon>Anaplasmataceae</taxon>
        <taxon>Neorickettsia</taxon>
    </lineage>
</organism>
<keyword evidence="2" id="KW-1003">Cell membrane</keyword>
<feature type="transmembrane region" description="Helical" evidence="2">
    <location>
        <begin position="53"/>
        <end position="75"/>
    </location>
</feature>
<dbReference type="GO" id="GO:0008137">
    <property type="term" value="F:NADH dehydrogenase (ubiquinone) activity"/>
    <property type="evidence" value="ECO:0007669"/>
    <property type="project" value="UniProtKB-UniRule"/>
</dbReference>
<dbReference type="Gene3D" id="1.20.120.1200">
    <property type="entry name" value="NADH-ubiquinone/plastoquinone oxidoreductase chain 6, subunit NuoJ"/>
    <property type="match status" value="1"/>
</dbReference>